<evidence type="ECO:0000313" key="11">
    <source>
        <dbReference type="Proteomes" id="UP000243015"/>
    </source>
</evidence>
<dbReference type="PANTHER" id="PTHR10589">
    <property type="entry name" value="UBIQUITIN CARBOXYL-TERMINAL HYDROLASE"/>
    <property type="match status" value="1"/>
</dbReference>
<feature type="active site" description="Proton donor" evidence="7">
    <location>
        <position position="1241"/>
    </location>
</feature>
<dbReference type="SMART" id="SM00822">
    <property type="entry name" value="PKS_KR"/>
    <property type="match status" value="1"/>
</dbReference>
<dbReference type="InterPro" id="IPR013968">
    <property type="entry name" value="PKS_KR"/>
</dbReference>
<dbReference type="Pfam" id="PF01088">
    <property type="entry name" value="Peptidase_C12"/>
    <property type="match status" value="1"/>
</dbReference>
<dbReference type="SUPFAM" id="SSF54001">
    <property type="entry name" value="Cysteine proteinases"/>
    <property type="match status" value="1"/>
</dbReference>
<dbReference type="EMBL" id="LHPM01000015">
    <property type="protein sequence ID" value="OAL64594.1"/>
    <property type="molecule type" value="Genomic_DNA"/>
</dbReference>
<protein>
    <recommendedName>
        <fullName evidence="8">Ubiquitin carboxyl-terminal hydrolase</fullName>
        <ecNumber evidence="8">3.4.19.12</ecNumber>
    </recommendedName>
</protein>
<dbReference type="PROSITE" id="PS52048">
    <property type="entry name" value="UCH_DOMAIN"/>
    <property type="match status" value="1"/>
</dbReference>
<dbReference type="GO" id="GO:0016579">
    <property type="term" value="P:protein deubiquitination"/>
    <property type="evidence" value="ECO:0007669"/>
    <property type="project" value="TreeGrafter"/>
</dbReference>
<comment type="catalytic activity">
    <reaction evidence="1 7 8">
        <text>Thiol-dependent hydrolysis of ester, thioester, amide, peptide and isopeptide bonds formed by the C-terminal Gly of ubiquitin (a 76-residue protein attached to proteins as an intracellular targeting signal).</text>
        <dbReference type="EC" id="3.4.19.12"/>
    </reaction>
</comment>
<dbReference type="InterPro" id="IPR011032">
    <property type="entry name" value="GroES-like_sf"/>
</dbReference>
<feature type="domain" description="UCH catalytic" evidence="9">
    <location>
        <begin position="1075"/>
        <end position="1309"/>
    </location>
</feature>
<dbReference type="SUPFAM" id="SSF53474">
    <property type="entry name" value="alpha/beta-Hydrolases"/>
    <property type="match status" value="1"/>
</dbReference>
<name>A0A178EX48_TRIRU</name>
<evidence type="ECO:0000259" key="9">
    <source>
        <dbReference type="PROSITE" id="PS52048"/>
    </source>
</evidence>
<evidence type="ECO:0000313" key="10">
    <source>
        <dbReference type="EMBL" id="OAL64594.1"/>
    </source>
</evidence>
<keyword evidence="5 7" id="KW-0378">Hydrolase</keyword>
<dbReference type="GO" id="GO:0016491">
    <property type="term" value="F:oxidoreductase activity"/>
    <property type="evidence" value="ECO:0007669"/>
    <property type="project" value="InterPro"/>
</dbReference>
<keyword evidence="3 7" id="KW-0645">Protease</keyword>
<dbReference type="VEuPathDB" id="FungiDB:TERG_12221"/>
<dbReference type="PRINTS" id="PR00707">
    <property type="entry name" value="UBCTHYDRLASE"/>
</dbReference>
<dbReference type="EC" id="3.4.19.12" evidence="8"/>
<dbReference type="Pfam" id="PF08659">
    <property type="entry name" value="KR"/>
    <property type="match status" value="1"/>
</dbReference>
<feature type="site" description="Transition state stabilizer" evidence="7">
    <location>
        <position position="1161"/>
    </location>
</feature>
<reference evidence="10 11" key="1">
    <citation type="submission" date="2016-05" db="EMBL/GenBank/DDBJ databases">
        <title>Genome sequencing of Trichophyton rubrum CMCC(F)T1i isolated from hair.</title>
        <authorList>
            <person name="Zhan P."/>
            <person name="Tao Y."/>
            <person name="Liu W."/>
        </authorList>
    </citation>
    <scope>NUCLEOTIDE SEQUENCE [LARGE SCALE GENOMIC DNA]</scope>
    <source>
        <strain evidence="11">CMCC(F)T1i</strain>
    </source>
</reference>
<dbReference type="Proteomes" id="UP000243015">
    <property type="component" value="Unassembled WGS sequence"/>
</dbReference>
<dbReference type="InterPro" id="IPR001031">
    <property type="entry name" value="Thioesterase"/>
</dbReference>
<evidence type="ECO:0000256" key="7">
    <source>
        <dbReference type="PROSITE-ProRule" id="PRU01393"/>
    </source>
</evidence>
<dbReference type="SUPFAM" id="SSF50129">
    <property type="entry name" value="GroES-like"/>
    <property type="match status" value="1"/>
</dbReference>
<evidence type="ECO:0000256" key="2">
    <source>
        <dbReference type="ARBA" id="ARBA00009326"/>
    </source>
</evidence>
<feature type="site" description="Important for enzyme activity" evidence="7">
    <location>
        <position position="1257"/>
    </location>
</feature>
<dbReference type="InterPro" id="IPR057254">
    <property type="entry name" value="UCH_AS"/>
</dbReference>
<dbReference type="PANTHER" id="PTHR10589:SF17">
    <property type="entry name" value="UBIQUITIN CARBOXYL-TERMINAL HYDROLASE"/>
    <property type="match status" value="1"/>
</dbReference>
<dbReference type="GO" id="GO:0004843">
    <property type="term" value="F:cysteine-type deubiquitinase activity"/>
    <property type="evidence" value="ECO:0007669"/>
    <property type="project" value="UniProtKB-UniRule"/>
</dbReference>
<evidence type="ECO:0000256" key="4">
    <source>
        <dbReference type="ARBA" id="ARBA00022786"/>
    </source>
</evidence>
<evidence type="ECO:0000256" key="1">
    <source>
        <dbReference type="ARBA" id="ARBA00000707"/>
    </source>
</evidence>
<sequence length="1312" mass="143859">MRFEHALVMASTEDFPLQAQLEVTSAAHDSIISSCAADAKSGDPWQIISRGRKIWRLGNKIFALAALSEAFHQEVARFRIHPALQDASLHTLYVNQQYRGNPTEIYPPYAIEEVQMFDARGAVSTAVHIQVTRHDDTLIRGHVTVWSSDGDLIAIARGFFGKQIPSHSIGNVPQYDISFTPELEGSSFEVVCGNVVLFEPQPGVMDCTSAIQLPSGRAWPHCRPKYHLGFPGDSAIDPQANLELTIHAIMEIANRLHSCKGATTVIVISKGDCMTPVDSNCDPFSSALQVAIRVAANELPWVRPIPADLPFGESDNQLKLLESEFRRGRLRCDENVVALSPEGVFVKRLILLNPQDEGCEDYKPVLLMPARGGRYFAEPDPGGSLDGIKFRQCAPRSDVLRAEAISIDIHYAGLTLRMEVSGIVSAVGEKVQGLEVGCEVVARVANGIAGNIIANQSLAQFKPKSHDLAQAAADAGAMSTAYYTLLYLAKVIAGESVLVHAAVGGGGLNGVKLLQTCKAFGEDLIPVQCHSVIVKKATNGRGVDVVLNSLAGELLAAHVECLAPFGLDRGLNQQTAEQQSSVYEDEELKFGLNSRTLPSRKESINCSAMRENGQLCLQKEWHLHQATKSMKLDLFVLISSVASLIGIPGQLAYSAANQFLDNLVHHRRHAGLTALALNYGVMGNFAGPFKNSGHDAEELVEFNMMRGLFSMSLPKVLTTSGSLGPGKGPKAVEETADILHAGLAEILGVEEIRGMIQHDINIPYHDMKLFGSPTLKSIAQELERVANSDPDRPEISSQEQSQEEVQVSLHFDSLANISTWFIRGNNVLVPKGQPPLLCIHPIATDASFFAPYWIKPPQGQDNIAVQIPGRDNRIGEFILSNVSEIVSEILEEMEPVIGTPVIIWGHSFGGIVAFETIRELRRLGVHPLPRLVVTATIAPRLLRSWKKRPIMQRLSAESVEVGYAISTSRSVDDAAFVRSILPNFRRDARWFSSYEYISEEPLNLPITAFATRHDDFVYPDQVKAWEEQTAFRHMKHTVCKYREPEFANFAYSPLNKSCKLKMADNNPDCPDNVKAFVPLENNPEVMSHLIHQLGLPRTLGFADVYSISDPELLAFIPRPSQALLLVFPVSDTYEKTRVAEDASIEPYAASGPQEPVIWFKQTIRNACGLIGLLHAVSNGAAKKEIAKDSDLDRLLLEAVPLAPQERADLLYSSSALESAHADAAKKGDTSAPSAEEKVDLHFVCFVKGNDGRLYELDGRRKGPLCRGELAEDEDMLSEKALDKGVRRFLKTEEDAGHGDLRFSLVSLGPVFD</sequence>
<evidence type="ECO:0000256" key="5">
    <source>
        <dbReference type="ARBA" id="ARBA00022801"/>
    </source>
</evidence>
<dbReference type="CDD" id="cd09616">
    <property type="entry name" value="Peptidase_C12_UCH_L1_L3"/>
    <property type="match status" value="1"/>
</dbReference>
<gene>
    <name evidence="10" type="ORF">A7C99_4028</name>
</gene>
<dbReference type="InterPro" id="IPR029058">
    <property type="entry name" value="AB_hydrolase_fold"/>
</dbReference>
<keyword evidence="4 7" id="KW-0833">Ubl conjugation pathway</keyword>
<evidence type="ECO:0000256" key="3">
    <source>
        <dbReference type="ARBA" id="ARBA00022670"/>
    </source>
</evidence>
<keyword evidence="6 7" id="KW-0788">Thiol protease</keyword>
<accession>A0A178EX48</accession>
<feature type="active site" description="Nucleophile" evidence="7">
    <location>
        <position position="1167"/>
    </location>
</feature>
<dbReference type="InterPro" id="IPR036959">
    <property type="entry name" value="Peptidase_C12_UCH_sf"/>
</dbReference>
<dbReference type="GO" id="GO:0005737">
    <property type="term" value="C:cytoplasm"/>
    <property type="evidence" value="ECO:0007669"/>
    <property type="project" value="TreeGrafter"/>
</dbReference>
<dbReference type="InterPro" id="IPR042104">
    <property type="entry name" value="PKS_dehydratase_sf"/>
</dbReference>
<dbReference type="Gene3D" id="3.40.50.720">
    <property type="entry name" value="NAD(P)-binding Rossmann-like Domain"/>
    <property type="match status" value="2"/>
</dbReference>
<dbReference type="PROSITE" id="PS00140">
    <property type="entry name" value="UCH_1"/>
    <property type="match status" value="1"/>
</dbReference>
<dbReference type="InterPro" id="IPR036291">
    <property type="entry name" value="NAD(P)-bd_dom_sf"/>
</dbReference>
<dbReference type="SMART" id="SM00829">
    <property type="entry name" value="PKS_ER"/>
    <property type="match status" value="1"/>
</dbReference>
<dbReference type="Gene3D" id="3.40.532.10">
    <property type="entry name" value="Peptidase C12, ubiquitin carboxyl-terminal hydrolase"/>
    <property type="match status" value="1"/>
</dbReference>
<evidence type="ECO:0000256" key="8">
    <source>
        <dbReference type="RuleBase" id="RU361215"/>
    </source>
</evidence>
<dbReference type="InterPro" id="IPR001578">
    <property type="entry name" value="Peptidase_C12_UCH"/>
</dbReference>
<organism evidence="10 11">
    <name type="scientific">Trichophyton rubrum</name>
    <name type="common">Athlete's foot fungus</name>
    <name type="synonym">Epidermophyton rubrum</name>
    <dbReference type="NCBI Taxonomy" id="5551"/>
    <lineage>
        <taxon>Eukaryota</taxon>
        <taxon>Fungi</taxon>
        <taxon>Dikarya</taxon>
        <taxon>Ascomycota</taxon>
        <taxon>Pezizomycotina</taxon>
        <taxon>Eurotiomycetes</taxon>
        <taxon>Eurotiomycetidae</taxon>
        <taxon>Onygenales</taxon>
        <taxon>Arthrodermataceae</taxon>
        <taxon>Trichophyton</taxon>
    </lineage>
</organism>
<dbReference type="Gene3D" id="3.10.129.110">
    <property type="entry name" value="Polyketide synthase dehydratase"/>
    <property type="match status" value="1"/>
</dbReference>
<dbReference type="VEuPathDB" id="FungiDB:TERG_12222"/>
<dbReference type="VEuPathDB" id="FungiDB:TERG_07859"/>
<dbReference type="GO" id="GO:0006511">
    <property type="term" value="P:ubiquitin-dependent protein catabolic process"/>
    <property type="evidence" value="ECO:0007669"/>
    <property type="project" value="UniProtKB-UniRule"/>
</dbReference>
<dbReference type="InterPro" id="IPR020843">
    <property type="entry name" value="ER"/>
</dbReference>
<dbReference type="InterPro" id="IPR049551">
    <property type="entry name" value="PKS_DH_C"/>
</dbReference>
<proteinExistence type="inferred from homology"/>
<evidence type="ECO:0000256" key="6">
    <source>
        <dbReference type="ARBA" id="ARBA00022807"/>
    </source>
</evidence>
<dbReference type="SUPFAM" id="SSF51735">
    <property type="entry name" value="NAD(P)-binding Rossmann-fold domains"/>
    <property type="match status" value="2"/>
</dbReference>
<comment type="similarity">
    <text evidence="2 7 8">Belongs to the peptidase C12 family.</text>
</comment>
<comment type="caution">
    <text evidence="10">The sequence shown here is derived from an EMBL/GenBank/DDBJ whole genome shotgun (WGS) entry which is preliminary data.</text>
</comment>
<dbReference type="VEuPathDB" id="FungiDB:TERG_04973"/>
<dbReference type="Gene3D" id="3.90.180.10">
    <property type="entry name" value="Medium-chain alcohol dehydrogenases, catalytic domain"/>
    <property type="match status" value="2"/>
</dbReference>
<dbReference type="FunFam" id="3.40.532.10:FF:000008">
    <property type="entry name" value="Ubiquitin carboxyl-terminal hydrolase"/>
    <property type="match status" value="1"/>
</dbReference>
<dbReference type="Pfam" id="PF14765">
    <property type="entry name" value="PS-DH"/>
    <property type="match status" value="1"/>
</dbReference>
<dbReference type="InterPro" id="IPR057326">
    <property type="entry name" value="KR_dom"/>
</dbReference>
<dbReference type="InterPro" id="IPR038765">
    <property type="entry name" value="Papain-like_cys_pep_sf"/>
</dbReference>
<dbReference type="Gene3D" id="3.40.50.1820">
    <property type="entry name" value="alpha/beta hydrolase"/>
    <property type="match status" value="1"/>
</dbReference>
<dbReference type="Pfam" id="PF00975">
    <property type="entry name" value="Thioesterase"/>
    <property type="match status" value="1"/>
</dbReference>